<keyword evidence="1" id="KW-0472">Membrane</keyword>
<dbReference type="EMBL" id="JBHUEO010000116">
    <property type="protein sequence ID" value="MFD1708716.1"/>
    <property type="molecule type" value="Genomic_DNA"/>
</dbReference>
<keyword evidence="1" id="KW-1133">Transmembrane helix</keyword>
<protein>
    <submittedName>
        <fullName evidence="2">Uncharacterized protein</fullName>
    </submittedName>
</protein>
<evidence type="ECO:0000313" key="3">
    <source>
        <dbReference type="Proteomes" id="UP001597301"/>
    </source>
</evidence>
<evidence type="ECO:0000313" key="2">
    <source>
        <dbReference type="EMBL" id="MFD1708716.1"/>
    </source>
</evidence>
<dbReference type="Proteomes" id="UP001597301">
    <property type="component" value="Unassembled WGS sequence"/>
</dbReference>
<evidence type="ECO:0000256" key="1">
    <source>
        <dbReference type="SAM" id="Phobius"/>
    </source>
</evidence>
<organism evidence="2 3">
    <name type="scientific">Siminovitchia sediminis</name>
    <dbReference type="NCBI Taxonomy" id="1274353"/>
    <lineage>
        <taxon>Bacteria</taxon>
        <taxon>Bacillati</taxon>
        <taxon>Bacillota</taxon>
        <taxon>Bacilli</taxon>
        <taxon>Bacillales</taxon>
        <taxon>Bacillaceae</taxon>
        <taxon>Siminovitchia</taxon>
    </lineage>
</organism>
<keyword evidence="1" id="KW-0812">Transmembrane</keyword>
<reference evidence="3" key="1">
    <citation type="journal article" date="2019" name="Int. J. Syst. Evol. Microbiol.">
        <title>The Global Catalogue of Microorganisms (GCM) 10K type strain sequencing project: providing services to taxonomists for standard genome sequencing and annotation.</title>
        <authorList>
            <consortium name="The Broad Institute Genomics Platform"/>
            <consortium name="The Broad Institute Genome Sequencing Center for Infectious Disease"/>
            <person name="Wu L."/>
            <person name="Ma J."/>
        </authorList>
    </citation>
    <scope>NUCLEOTIDE SEQUENCE [LARGE SCALE GENOMIC DNA]</scope>
    <source>
        <strain evidence="3">CGMCC 1.12295</strain>
    </source>
</reference>
<name>A0ABW4KPH1_9BACI</name>
<comment type="caution">
    <text evidence="2">The sequence shown here is derived from an EMBL/GenBank/DDBJ whole genome shotgun (WGS) entry which is preliminary data.</text>
</comment>
<dbReference type="RefSeq" id="WP_380776386.1">
    <property type="nucleotide sequence ID" value="NZ_JBHUEO010000116.1"/>
</dbReference>
<feature type="transmembrane region" description="Helical" evidence="1">
    <location>
        <begin position="25"/>
        <end position="42"/>
    </location>
</feature>
<gene>
    <name evidence="2" type="ORF">ACFSCZ_18750</name>
</gene>
<sequence length="59" mass="6455">MKFGLKVLGFLIALAVSYALYQSRLGAVPFLAASAVLFYLGYRLMNGSESKQTEEPPPE</sequence>
<accession>A0ABW4KPH1</accession>
<proteinExistence type="predicted"/>
<keyword evidence="3" id="KW-1185">Reference proteome</keyword>